<evidence type="ECO:0000313" key="5">
    <source>
        <dbReference type="Proteomes" id="UP000186132"/>
    </source>
</evidence>
<dbReference type="Gene3D" id="3.40.50.1820">
    <property type="entry name" value="alpha/beta hydrolase"/>
    <property type="match status" value="1"/>
</dbReference>
<dbReference type="InterPro" id="IPR001031">
    <property type="entry name" value="Thioesterase"/>
</dbReference>
<dbReference type="PANTHER" id="PTHR11487:SF0">
    <property type="entry name" value="S-ACYL FATTY ACID SYNTHASE THIOESTERASE, MEDIUM CHAIN"/>
    <property type="match status" value="1"/>
</dbReference>
<proteinExistence type="inferred from homology"/>
<dbReference type="OrthoDB" id="4169718at2"/>
<dbReference type="Pfam" id="PF00975">
    <property type="entry name" value="Thioesterase"/>
    <property type="match status" value="1"/>
</dbReference>
<dbReference type="SUPFAM" id="SSF53474">
    <property type="entry name" value="alpha/beta-Hydrolases"/>
    <property type="match status" value="1"/>
</dbReference>
<name>A0A1M5CP79_9ACTN</name>
<dbReference type="SMART" id="SM00824">
    <property type="entry name" value="PKS_TE"/>
    <property type="match status" value="1"/>
</dbReference>
<evidence type="ECO:0000256" key="1">
    <source>
        <dbReference type="ARBA" id="ARBA00007169"/>
    </source>
</evidence>
<dbReference type="STRING" id="1206085.SAMN05443575_0306"/>
<evidence type="ECO:0000259" key="3">
    <source>
        <dbReference type="SMART" id="SM00824"/>
    </source>
</evidence>
<keyword evidence="2" id="KW-0378">Hydrolase</keyword>
<dbReference type="GO" id="GO:0016787">
    <property type="term" value="F:hydrolase activity"/>
    <property type="evidence" value="ECO:0007669"/>
    <property type="project" value="UniProtKB-KW"/>
</dbReference>
<evidence type="ECO:0000256" key="2">
    <source>
        <dbReference type="ARBA" id="ARBA00022801"/>
    </source>
</evidence>
<organism evidence="4 5">
    <name type="scientific">Jatrophihabitans endophyticus</name>
    <dbReference type="NCBI Taxonomy" id="1206085"/>
    <lineage>
        <taxon>Bacteria</taxon>
        <taxon>Bacillati</taxon>
        <taxon>Actinomycetota</taxon>
        <taxon>Actinomycetes</taxon>
        <taxon>Jatrophihabitantales</taxon>
        <taxon>Jatrophihabitantaceae</taxon>
        <taxon>Jatrophihabitans</taxon>
    </lineage>
</organism>
<dbReference type="Proteomes" id="UP000186132">
    <property type="component" value="Unassembled WGS sequence"/>
</dbReference>
<accession>A0A1M5CP79</accession>
<dbReference type="InterPro" id="IPR012223">
    <property type="entry name" value="TEII"/>
</dbReference>
<dbReference type="InterPro" id="IPR020802">
    <property type="entry name" value="TesA-like"/>
</dbReference>
<gene>
    <name evidence="4" type="ORF">SAMN05443575_0306</name>
</gene>
<dbReference type="EMBL" id="FQVU01000001">
    <property type="protein sequence ID" value="SHF56511.1"/>
    <property type="molecule type" value="Genomic_DNA"/>
</dbReference>
<dbReference type="PANTHER" id="PTHR11487">
    <property type="entry name" value="THIOESTERASE"/>
    <property type="match status" value="1"/>
</dbReference>
<dbReference type="GO" id="GO:0008610">
    <property type="term" value="P:lipid biosynthetic process"/>
    <property type="evidence" value="ECO:0007669"/>
    <property type="project" value="TreeGrafter"/>
</dbReference>
<reference evidence="4 5" key="1">
    <citation type="submission" date="2016-11" db="EMBL/GenBank/DDBJ databases">
        <authorList>
            <person name="Jaros S."/>
            <person name="Januszkiewicz K."/>
            <person name="Wedrychowicz H."/>
        </authorList>
    </citation>
    <scope>NUCLEOTIDE SEQUENCE [LARGE SCALE GENOMIC DNA]</scope>
    <source>
        <strain evidence="4 5">DSM 45627</strain>
    </source>
</reference>
<sequence>MSASEWFLAGRPAPSQVFCFPYAAGGAAVFFPYIAELAPDVQVVSLRLPGRESRLDEPPAFRVADVVDQVAAHVATAAVPYALLGHSMGAQLALEVAIGLAGRGASTPAALLVLGCPPPSDPPTGGFGDVETMSDADVVQFLRSVGGIPDQALAEPVLLELMLPAIRADLTWVARHHRAAAPLLDCPVVAVAGSADDHARPETMRRWSAYTRGPFREHVLPGGHFFVHDQVAAVADLVRAVLD</sequence>
<protein>
    <submittedName>
        <fullName evidence="4">Surfactin synthase thioesterase subunit</fullName>
    </submittedName>
</protein>
<feature type="domain" description="Thioesterase TesA-like" evidence="3">
    <location>
        <begin position="18"/>
        <end position="242"/>
    </location>
</feature>
<dbReference type="AlphaFoldDB" id="A0A1M5CP79"/>
<dbReference type="RefSeq" id="WP_073385044.1">
    <property type="nucleotide sequence ID" value="NZ_FQVU01000001.1"/>
</dbReference>
<comment type="similarity">
    <text evidence="1">Belongs to the thioesterase family.</text>
</comment>
<evidence type="ECO:0000313" key="4">
    <source>
        <dbReference type="EMBL" id="SHF56511.1"/>
    </source>
</evidence>
<keyword evidence="5" id="KW-1185">Reference proteome</keyword>
<dbReference type="InterPro" id="IPR029058">
    <property type="entry name" value="AB_hydrolase_fold"/>
</dbReference>